<feature type="transmembrane region" description="Helical" evidence="6">
    <location>
        <begin position="160"/>
        <end position="178"/>
    </location>
</feature>
<keyword evidence="9" id="KW-1185">Reference proteome</keyword>
<dbReference type="EMBL" id="CP020028">
    <property type="protein sequence ID" value="ASR46039.1"/>
    <property type="molecule type" value="Genomic_DNA"/>
</dbReference>
<feature type="transmembrane region" description="Helical" evidence="6">
    <location>
        <begin position="69"/>
        <end position="87"/>
    </location>
</feature>
<keyword evidence="4 6" id="KW-1133">Transmembrane helix</keyword>
<dbReference type="Gene3D" id="1.20.1250.20">
    <property type="entry name" value="MFS general substrate transporter like domains"/>
    <property type="match status" value="1"/>
</dbReference>
<name>A0A222WHZ5_9BACL</name>
<evidence type="ECO:0000256" key="1">
    <source>
        <dbReference type="ARBA" id="ARBA00004651"/>
    </source>
</evidence>
<dbReference type="OrthoDB" id="2957734at2"/>
<reference evidence="8 9" key="1">
    <citation type="submission" date="2017-03" db="EMBL/GenBank/DDBJ databases">
        <title>Complete genome sequence of Paenibacillus Kribbensis producing bioflocculants.</title>
        <authorList>
            <person name="Lee H.-G."/>
            <person name="Oh H.-M."/>
        </authorList>
    </citation>
    <scope>NUCLEOTIDE SEQUENCE [LARGE SCALE GENOMIC DNA]</scope>
    <source>
        <strain evidence="8 9">AM49</strain>
    </source>
</reference>
<dbReference type="PROSITE" id="PS50850">
    <property type="entry name" value="MFS"/>
    <property type="match status" value="1"/>
</dbReference>
<evidence type="ECO:0000256" key="4">
    <source>
        <dbReference type="ARBA" id="ARBA00022989"/>
    </source>
</evidence>
<dbReference type="KEGG" id="pkb:B4V02_04715"/>
<feature type="transmembrane region" description="Helical" evidence="6">
    <location>
        <begin position="135"/>
        <end position="154"/>
    </location>
</feature>
<feature type="domain" description="Major facilitator superfamily (MFS) profile" evidence="7">
    <location>
        <begin position="3"/>
        <end position="378"/>
    </location>
</feature>
<dbReference type="InterPro" id="IPR050930">
    <property type="entry name" value="MFS_Vesicular_Transporter"/>
</dbReference>
<feature type="transmembrane region" description="Helical" evidence="6">
    <location>
        <begin position="270"/>
        <end position="290"/>
    </location>
</feature>
<sequence length="390" mass="41837">MKTALWLYLFLFIAFFDLHAQYPILTPFAISLGAAPTFIGWMMGIYSLTHLPGNLMAGPMVDKHGSRRYIMFSLTAAGIILIIQSYIHTPWELLFLRAISGFVLAFLSPACLAMLAQLSDHPVTQGKYMSGHGVVHTLASVLSPAAGAFIVASFGFSETFSSLGIILVITGLMAYFTLPKAAPAPQAQLSDGQTTPAPLSGSQPLLPFNWRYLFLPFVLACAQGILFYEIPLRNNGSASMMSTGLLFSIISLGALCTLSLLFLNKYSPMVRLICGIILMSLSFYSLAIVAEATIGIILFILGTAKGIIFPALASLFIRLGGTRLGKTFALQSIATSIGSFAGPVLAGQLPDDLSPFFVAFLILMLGLLLIPIKRLSSTPPLSTHGPYHSS</sequence>
<comment type="subcellular location">
    <subcellularLocation>
        <location evidence="1">Cell membrane</location>
        <topology evidence="1">Multi-pass membrane protein</topology>
    </subcellularLocation>
</comment>
<dbReference type="PANTHER" id="PTHR23506">
    <property type="entry name" value="GH10249P"/>
    <property type="match status" value="1"/>
</dbReference>
<dbReference type="Pfam" id="PF07690">
    <property type="entry name" value="MFS_1"/>
    <property type="match status" value="1"/>
</dbReference>
<evidence type="ECO:0000256" key="6">
    <source>
        <dbReference type="SAM" id="Phobius"/>
    </source>
</evidence>
<proteinExistence type="predicted"/>
<keyword evidence="2" id="KW-0813">Transport</keyword>
<protein>
    <submittedName>
        <fullName evidence="8">MFS transporter</fullName>
    </submittedName>
</protein>
<dbReference type="STRING" id="172713.GCA_001705305_04606"/>
<evidence type="ECO:0000256" key="3">
    <source>
        <dbReference type="ARBA" id="ARBA00022692"/>
    </source>
</evidence>
<evidence type="ECO:0000256" key="2">
    <source>
        <dbReference type="ARBA" id="ARBA00022448"/>
    </source>
</evidence>
<evidence type="ECO:0000313" key="9">
    <source>
        <dbReference type="Proteomes" id="UP000214666"/>
    </source>
</evidence>
<feature type="transmembrane region" description="Helical" evidence="6">
    <location>
        <begin position="93"/>
        <end position="115"/>
    </location>
</feature>
<dbReference type="InterPro" id="IPR011701">
    <property type="entry name" value="MFS"/>
</dbReference>
<dbReference type="SUPFAM" id="SSF103473">
    <property type="entry name" value="MFS general substrate transporter"/>
    <property type="match status" value="1"/>
</dbReference>
<dbReference type="GO" id="GO:0022857">
    <property type="term" value="F:transmembrane transporter activity"/>
    <property type="evidence" value="ECO:0007669"/>
    <property type="project" value="InterPro"/>
</dbReference>
<feature type="transmembrane region" description="Helical" evidence="6">
    <location>
        <begin position="240"/>
        <end position="263"/>
    </location>
</feature>
<dbReference type="PANTHER" id="PTHR23506:SF23">
    <property type="entry name" value="GH10249P"/>
    <property type="match status" value="1"/>
</dbReference>
<accession>A0A222WHZ5</accession>
<dbReference type="AlphaFoldDB" id="A0A222WHZ5"/>
<dbReference type="InterPro" id="IPR036259">
    <property type="entry name" value="MFS_trans_sf"/>
</dbReference>
<keyword evidence="5 6" id="KW-0472">Membrane</keyword>
<dbReference type="InterPro" id="IPR020846">
    <property type="entry name" value="MFS_dom"/>
</dbReference>
<dbReference type="Proteomes" id="UP000214666">
    <property type="component" value="Chromosome"/>
</dbReference>
<evidence type="ECO:0000259" key="7">
    <source>
        <dbReference type="PROSITE" id="PS50850"/>
    </source>
</evidence>
<feature type="transmembrane region" description="Helical" evidence="6">
    <location>
        <begin position="210"/>
        <end position="228"/>
    </location>
</feature>
<organism evidence="8 9">
    <name type="scientific">Paenibacillus kribbensis</name>
    <dbReference type="NCBI Taxonomy" id="172713"/>
    <lineage>
        <taxon>Bacteria</taxon>
        <taxon>Bacillati</taxon>
        <taxon>Bacillota</taxon>
        <taxon>Bacilli</taxon>
        <taxon>Bacillales</taxon>
        <taxon>Paenibacillaceae</taxon>
        <taxon>Paenibacillus</taxon>
    </lineage>
</organism>
<dbReference type="GO" id="GO:0005886">
    <property type="term" value="C:plasma membrane"/>
    <property type="evidence" value="ECO:0007669"/>
    <property type="project" value="UniProtKB-SubCell"/>
</dbReference>
<dbReference type="RefSeq" id="WP_094153920.1">
    <property type="nucleotide sequence ID" value="NZ_CP020028.1"/>
</dbReference>
<feature type="transmembrane region" description="Helical" evidence="6">
    <location>
        <begin position="353"/>
        <end position="372"/>
    </location>
</feature>
<keyword evidence="3 6" id="KW-0812">Transmembrane</keyword>
<feature type="transmembrane region" description="Helical" evidence="6">
    <location>
        <begin position="328"/>
        <end position="347"/>
    </location>
</feature>
<feature type="transmembrane region" description="Helical" evidence="6">
    <location>
        <begin position="30"/>
        <end position="48"/>
    </location>
</feature>
<gene>
    <name evidence="8" type="ORF">B4V02_04715</name>
</gene>
<evidence type="ECO:0000313" key="8">
    <source>
        <dbReference type="EMBL" id="ASR46039.1"/>
    </source>
</evidence>
<feature type="transmembrane region" description="Helical" evidence="6">
    <location>
        <begin position="296"/>
        <end position="316"/>
    </location>
</feature>
<evidence type="ECO:0000256" key="5">
    <source>
        <dbReference type="ARBA" id="ARBA00023136"/>
    </source>
</evidence>